<proteinExistence type="predicted"/>
<organism evidence="6 7">
    <name type="scientific">Halpernia frigidisoli</name>
    <dbReference type="NCBI Taxonomy" id="1125876"/>
    <lineage>
        <taxon>Bacteria</taxon>
        <taxon>Pseudomonadati</taxon>
        <taxon>Bacteroidota</taxon>
        <taxon>Flavobacteriia</taxon>
        <taxon>Flavobacteriales</taxon>
        <taxon>Weeksellaceae</taxon>
        <taxon>Chryseobacterium group</taxon>
        <taxon>Halpernia</taxon>
    </lineage>
</organism>
<protein>
    <submittedName>
        <fullName evidence="6">Chitinase GH19</fullName>
    </submittedName>
</protein>
<dbReference type="RefSeq" id="WP_090078942.1">
    <property type="nucleotide sequence ID" value="NZ_FOQT01000001.1"/>
</dbReference>
<name>A0A1I3E8E9_9FLAO</name>
<dbReference type="SUPFAM" id="SSF53955">
    <property type="entry name" value="Lysozyme-like"/>
    <property type="match status" value="1"/>
</dbReference>
<dbReference type="PROSITE" id="PS00774">
    <property type="entry name" value="CHITINASE_19_2"/>
    <property type="match status" value="1"/>
</dbReference>
<evidence type="ECO:0000256" key="4">
    <source>
        <dbReference type="PIRSR" id="PIRSR001060-2"/>
    </source>
</evidence>
<dbReference type="GO" id="GO:0006032">
    <property type="term" value="P:chitin catabolic process"/>
    <property type="evidence" value="ECO:0007669"/>
    <property type="project" value="InterPro"/>
</dbReference>
<evidence type="ECO:0000313" key="6">
    <source>
        <dbReference type="EMBL" id="SFH95123.1"/>
    </source>
</evidence>
<dbReference type="GO" id="GO:0050832">
    <property type="term" value="P:defense response to fungus"/>
    <property type="evidence" value="ECO:0007669"/>
    <property type="project" value="UniProtKB-ARBA"/>
</dbReference>
<dbReference type="Pfam" id="PF00182">
    <property type="entry name" value="Glyco_hydro_19"/>
    <property type="match status" value="1"/>
</dbReference>
<dbReference type="EMBL" id="FOQT01000001">
    <property type="protein sequence ID" value="SFH95123.1"/>
    <property type="molecule type" value="Genomic_DNA"/>
</dbReference>
<keyword evidence="1" id="KW-0611">Plant defense</keyword>
<dbReference type="InterPro" id="IPR016283">
    <property type="entry name" value="Glyco_hydro_19"/>
</dbReference>
<dbReference type="Proteomes" id="UP000198931">
    <property type="component" value="Unassembled WGS sequence"/>
</dbReference>
<dbReference type="InterPro" id="IPR000726">
    <property type="entry name" value="Glyco_hydro_19_cat"/>
</dbReference>
<dbReference type="Gene3D" id="3.30.20.10">
    <property type="entry name" value="Endochitinase, domain 2"/>
    <property type="match status" value="1"/>
</dbReference>
<keyword evidence="2 4" id="KW-1015">Disulfide bond</keyword>
<dbReference type="GO" id="GO:0005975">
    <property type="term" value="P:carbohydrate metabolic process"/>
    <property type="evidence" value="ECO:0007669"/>
    <property type="project" value="InterPro"/>
</dbReference>
<dbReference type="PIRSF" id="PIRSF001060">
    <property type="entry name" value="Endochitinase"/>
    <property type="match status" value="1"/>
</dbReference>
<gene>
    <name evidence="6" type="ORF">SAMN05443292_0928</name>
</gene>
<dbReference type="GO" id="GO:0004568">
    <property type="term" value="F:chitinase activity"/>
    <property type="evidence" value="ECO:0007669"/>
    <property type="project" value="InterPro"/>
</dbReference>
<evidence type="ECO:0000259" key="5">
    <source>
        <dbReference type="PROSITE" id="PS00774"/>
    </source>
</evidence>
<reference evidence="6 7" key="1">
    <citation type="submission" date="2016-10" db="EMBL/GenBank/DDBJ databases">
        <authorList>
            <person name="de Groot N.N."/>
        </authorList>
    </citation>
    <scope>NUCLEOTIDE SEQUENCE [LARGE SCALE GENOMIC DNA]</scope>
    <source>
        <strain evidence="6 7">DSM 26000</strain>
    </source>
</reference>
<dbReference type="Gene3D" id="1.10.530.10">
    <property type="match status" value="1"/>
</dbReference>
<dbReference type="STRING" id="1125876.SAMN05443292_0928"/>
<dbReference type="AlphaFoldDB" id="A0A1I3E8E9"/>
<evidence type="ECO:0000256" key="1">
    <source>
        <dbReference type="ARBA" id="ARBA00022821"/>
    </source>
</evidence>
<evidence type="ECO:0000256" key="2">
    <source>
        <dbReference type="ARBA" id="ARBA00023157"/>
    </source>
</evidence>
<dbReference type="PANTHER" id="PTHR22595">
    <property type="entry name" value="CHITINASE-RELATED"/>
    <property type="match status" value="1"/>
</dbReference>
<evidence type="ECO:0000313" key="7">
    <source>
        <dbReference type="Proteomes" id="UP000198931"/>
    </source>
</evidence>
<dbReference type="InterPro" id="IPR023346">
    <property type="entry name" value="Lysozyme-like_dom_sf"/>
</dbReference>
<feature type="domain" description="Glycoside hydrolase family 19 catalytic" evidence="5">
    <location>
        <begin position="191"/>
        <end position="201"/>
    </location>
</feature>
<dbReference type="PANTHER" id="PTHR22595:SF79">
    <property type="entry name" value="CHITINASE 12"/>
    <property type="match status" value="1"/>
</dbReference>
<feature type="active site" description="Proton donor" evidence="3">
    <location>
        <position position="103"/>
    </location>
</feature>
<feature type="disulfide bond" evidence="4">
    <location>
        <begin position="246"/>
        <end position="279"/>
    </location>
</feature>
<dbReference type="GO" id="GO:0016998">
    <property type="term" value="P:cell wall macromolecule catabolic process"/>
    <property type="evidence" value="ECO:0007669"/>
    <property type="project" value="InterPro"/>
</dbReference>
<accession>A0A1I3E8E9</accession>
<evidence type="ECO:0000256" key="3">
    <source>
        <dbReference type="PIRSR" id="PIRSR001060-1"/>
    </source>
</evidence>
<dbReference type="OrthoDB" id="6018988at2"/>
<dbReference type="CDD" id="cd00325">
    <property type="entry name" value="chitinase_GH19"/>
    <property type="match status" value="1"/>
</dbReference>
<keyword evidence="7" id="KW-1185">Reference proteome</keyword>
<sequence>MKYLSLLLYFFLFPKYSSQILKLSEKPLSERKIDSSKTGLTSLLNEKNWNELFPNRSDLKNSKDFYSFKSFVKASKYFPEFLSDNDEIKKRELAAFLANIAQETSGGWPEAPGGYFKWGLYFVDEQQTGLQNDYADFSKLNYPPVDGKKYFGRGPKQLSWNYNYGQFSEAWFGSKDILLKNPDLLSEDPVLSFASAIWFWMTPQFPKPSCHEIMTGKWTPSDNDILNGRLAGFGSTVNVINGGIECGNGKDLEKTKYRYDYYRYFCDYFKVSPGDNISCATQKPFGQ</sequence>